<keyword evidence="3" id="KW-1185">Reference proteome</keyword>
<dbReference type="OrthoDB" id="344729at2"/>
<evidence type="ECO:0000313" key="2">
    <source>
        <dbReference type="EMBL" id="RXR22003.1"/>
    </source>
</evidence>
<evidence type="ECO:0000256" key="1">
    <source>
        <dbReference type="SAM" id="SignalP"/>
    </source>
</evidence>
<evidence type="ECO:0000313" key="3">
    <source>
        <dbReference type="Proteomes" id="UP000289857"/>
    </source>
</evidence>
<keyword evidence="1" id="KW-0732">Signal</keyword>
<reference evidence="3" key="1">
    <citation type="submission" date="2019-01" db="EMBL/GenBank/DDBJ databases">
        <title>Cytophagaceae bacterium strain CAR-16.</title>
        <authorList>
            <person name="Chen W.-M."/>
        </authorList>
    </citation>
    <scope>NUCLEOTIDE SEQUENCE [LARGE SCALE GENOMIC DNA]</scope>
    <source>
        <strain evidence="3">WWJ-16</strain>
    </source>
</reference>
<feature type="signal peptide" evidence="1">
    <location>
        <begin position="1"/>
        <end position="19"/>
    </location>
</feature>
<protein>
    <submittedName>
        <fullName evidence="2">YHS domain protein</fullName>
    </submittedName>
</protein>
<comment type="caution">
    <text evidence="2">The sequence shown here is derived from an EMBL/GenBank/DDBJ whole genome shotgun (WGS) entry which is preliminary data.</text>
</comment>
<gene>
    <name evidence="2" type="ORF">EQG61_11010</name>
</gene>
<dbReference type="RefSeq" id="WP_129461992.1">
    <property type="nucleotide sequence ID" value="NZ_SBKN01000006.1"/>
</dbReference>
<dbReference type="AlphaFoldDB" id="A0A4Q1K8C3"/>
<feature type="chain" id="PRO_5020634063" evidence="1">
    <location>
        <begin position="20"/>
        <end position="153"/>
    </location>
</feature>
<dbReference type="NCBIfam" id="NF041384">
    <property type="entry name" value="YHS_seleno_dom"/>
    <property type="match status" value="1"/>
</dbReference>
<name>A0A4Q1K8C3_9FLAO</name>
<dbReference type="EMBL" id="SBKN01000006">
    <property type="protein sequence ID" value="RXR22003.1"/>
    <property type="molecule type" value="Genomic_DNA"/>
</dbReference>
<organism evidence="2 3">
    <name type="scientific">Flavobacterium stagni</name>
    <dbReference type="NCBI Taxonomy" id="2506421"/>
    <lineage>
        <taxon>Bacteria</taxon>
        <taxon>Pseudomonadati</taxon>
        <taxon>Bacteroidota</taxon>
        <taxon>Flavobacteriia</taxon>
        <taxon>Flavobacteriales</taxon>
        <taxon>Flavobacteriaceae</taxon>
        <taxon>Flavobacterium</taxon>
    </lineage>
</organism>
<proteinExistence type="predicted"/>
<accession>A0A4Q1K8C3</accession>
<dbReference type="Proteomes" id="UP000289857">
    <property type="component" value="Unassembled WGS sequence"/>
</dbReference>
<sequence>MKKIITVLLLFFVVQIGQAQTQAKRIKEFNLENKLAIQGYDPVAYFTQKKAVKGKKELSVVHEGVLYYFASNADKELFVKNPSAYEPQYGGWCAYAMGANGEKVEVDPETFKIVNGKLFLFYNAFFNNTLKSWNKDEVNLNKKADANWKKFIN</sequence>